<dbReference type="AlphaFoldDB" id="F6ZFF2"/>
<keyword evidence="2" id="KW-0732">Signal</keyword>
<evidence type="ECO:0000259" key="3">
    <source>
        <dbReference type="PROSITE" id="PS50026"/>
    </source>
</evidence>
<dbReference type="EMBL" id="EAAA01001480">
    <property type="status" value="NOT_ANNOTATED_CDS"/>
    <property type="molecule type" value="Genomic_DNA"/>
</dbReference>
<dbReference type="OMA" id="PHECIVI"/>
<dbReference type="HOGENOM" id="CLU_134014_0_0_1"/>
<dbReference type="Proteomes" id="UP000008144">
    <property type="component" value="Chromosome 2"/>
</dbReference>
<keyword evidence="5" id="KW-1185">Reference proteome</keyword>
<reference evidence="4" key="3">
    <citation type="submission" date="2025-08" db="UniProtKB">
        <authorList>
            <consortium name="Ensembl"/>
        </authorList>
    </citation>
    <scope>IDENTIFICATION</scope>
</reference>
<name>F6ZFF2_CIOIN</name>
<dbReference type="PROSITE" id="PS50026">
    <property type="entry name" value="EGF_3"/>
    <property type="match status" value="1"/>
</dbReference>
<dbReference type="InParanoid" id="F6ZFF2"/>
<feature type="signal peptide" evidence="2">
    <location>
        <begin position="1"/>
        <end position="17"/>
    </location>
</feature>
<proteinExistence type="predicted"/>
<evidence type="ECO:0000256" key="1">
    <source>
        <dbReference type="PROSITE-ProRule" id="PRU00076"/>
    </source>
</evidence>
<evidence type="ECO:0000313" key="4">
    <source>
        <dbReference type="Ensembl" id="ENSCINP00000017687.3"/>
    </source>
</evidence>
<reference evidence="5" key="1">
    <citation type="journal article" date="2002" name="Science">
        <title>The draft genome of Ciona intestinalis: insights into chordate and vertebrate origins.</title>
        <authorList>
            <person name="Dehal P."/>
            <person name="Satou Y."/>
            <person name="Campbell R.K."/>
            <person name="Chapman J."/>
            <person name="Degnan B."/>
            <person name="De Tomaso A."/>
            <person name="Davidson B."/>
            <person name="Di Gregorio A."/>
            <person name="Gelpke M."/>
            <person name="Goodstein D.M."/>
            <person name="Harafuji N."/>
            <person name="Hastings K.E."/>
            <person name="Ho I."/>
            <person name="Hotta K."/>
            <person name="Huang W."/>
            <person name="Kawashima T."/>
            <person name="Lemaire P."/>
            <person name="Martinez D."/>
            <person name="Meinertzhagen I.A."/>
            <person name="Necula S."/>
            <person name="Nonaka M."/>
            <person name="Putnam N."/>
            <person name="Rash S."/>
            <person name="Saiga H."/>
            <person name="Satake M."/>
            <person name="Terry A."/>
            <person name="Yamada L."/>
            <person name="Wang H.G."/>
            <person name="Awazu S."/>
            <person name="Azumi K."/>
            <person name="Boore J."/>
            <person name="Branno M."/>
            <person name="Chin-Bow S."/>
            <person name="DeSantis R."/>
            <person name="Doyle S."/>
            <person name="Francino P."/>
            <person name="Keys D.N."/>
            <person name="Haga S."/>
            <person name="Hayashi H."/>
            <person name="Hino K."/>
            <person name="Imai K.S."/>
            <person name="Inaba K."/>
            <person name="Kano S."/>
            <person name="Kobayashi K."/>
            <person name="Kobayashi M."/>
            <person name="Lee B.I."/>
            <person name="Makabe K.W."/>
            <person name="Manohar C."/>
            <person name="Matassi G."/>
            <person name="Medina M."/>
            <person name="Mochizuki Y."/>
            <person name="Mount S."/>
            <person name="Morishita T."/>
            <person name="Miura S."/>
            <person name="Nakayama A."/>
            <person name="Nishizaka S."/>
            <person name="Nomoto H."/>
            <person name="Ohta F."/>
            <person name="Oishi K."/>
            <person name="Rigoutsos I."/>
            <person name="Sano M."/>
            <person name="Sasaki A."/>
            <person name="Sasakura Y."/>
            <person name="Shoguchi E."/>
            <person name="Shin-i T."/>
            <person name="Spagnuolo A."/>
            <person name="Stainier D."/>
            <person name="Suzuki M.M."/>
            <person name="Tassy O."/>
            <person name="Takatori N."/>
            <person name="Tokuoka M."/>
            <person name="Yagi K."/>
            <person name="Yoshizaki F."/>
            <person name="Wada S."/>
            <person name="Zhang C."/>
            <person name="Hyatt P.D."/>
            <person name="Larimer F."/>
            <person name="Detter C."/>
            <person name="Doggett N."/>
            <person name="Glavina T."/>
            <person name="Hawkins T."/>
            <person name="Richardson P."/>
            <person name="Lucas S."/>
            <person name="Kohara Y."/>
            <person name="Levine M."/>
            <person name="Satoh N."/>
            <person name="Rokhsar D.S."/>
        </authorList>
    </citation>
    <scope>NUCLEOTIDE SEQUENCE [LARGE SCALE GENOMIC DNA]</scope>
</reference>
<feature type="domain" description="EGF-like" evidence="3">
    <location>
        <begin position="67"/>
        <end position="105"/>
    </location>
</feature>
<keyword evidence="1" id="KW-0245">EGF-like domain</keyword>
<dbReference type="SUPFAM" id="SSF57196">
    <property type="entry name" value="EGF/Laminin"/>
    <property type="match status" value="1"/>
</dbReference>
<feature type="chain" id="PRO_5003346793" description="EGF-like domain-containing protein" evidence="2">
    <location>
        <begin position="18"/>
        <end position="128"/>
    </location>
</feature>
<dbReference type="Gene3D" id="2.10.25.10">
    <property type="entry name" value="Laminin"/>
    <property type="match status" value="1"/>
</dbReference>
<reference evidence="4" key="2">
    <citation type="journal article" date="2008" name="Genome Biol.">
        <title>Improved genome assembly and evidence-based global gene model set for the chordate Ciona intestinalis: new insight into intron and operon populations.</title>
        <authorList>
            <person name="Satou Y."/>
            <person name="Mineta K."/>
            <person name="Ogasawara M."/>
            <person name="Sasakura Y."/>
            <person name="Shoguchi E."/>
            <person name="Ueno K."/>
            <person name="Yamada L."/>
            <person name="Matsumoto J."/>
            <person name="Wasserscheid J."/>
            <person name="Dewar K."/>
            <person name="Wiley G.B."/>
            <person name="Macmil S.L."/>
            <person name="Roe B.A."/>
            <person name="Zeller R.W."/>
            <person name="Hastings K.E."/>
            <person name="Lemaire P."/>
            <person name="Lindquist E."/>
            <person name="Endo T."/>
            <person name="Hotta K."/>
            <person name="Inaba K."/>
        </authorList>
    </citation>
    <scope>NUCLEOTIDE SEQUENCE [LARGE SCALE GENOMIC DNA]</scope>
    <source>
        <strain evidence="4">wild type</strain>
    </source>
</reference>
<evidence type="ECO:0000256" key="2">
    <source>
        <dbReference type="SAM" id="SignalP"/>
    </source>
</evidence>
<protein>
    <recommendedName>
        <fullName evidence="3">EGF-like domain-containing protein</fullName>
    </recommendedName>
</protein>
<sequence length="128" mass="14674">MKVAFVVLSLLVIGAYCQSTSPRPSNCVRKVWRGCNVRTNGKCACKKKSACINPFVYRTKRTCRRLNRNICRTHPCQNHGYCQPMQGRQFKCQCFGTGFYGKNCETACPERNPHDSQLWKFPQECISV</sequence>
<evidence type="ECO:0000313" key="5">
    <source>
        <dbReference type="Proteomes" id="UP000008144"/>
    </source>
</evidence>
<dbReference type="InterPro" id="IPR000742">
    <property type="entry name" value="EGF"/>
</dbReference>
<reference evidence="4" key="4">
    <citation type="submission" date="2025-09" db="UniProtKB">
        <authorList>
            <consortium name="Ensembl"/>
        </authorList>
    </citation>
    <scope>IDENTIFICATION</scope>
</reference>
<organism evidence="4 5">
    <name type="scientific">Ciona intestinalis</name>
    <name type="common">Transparent sea squirt</name>
    <name type="synonym">Ascidia intestinalis</name>
    <dbReference type="NCBI Taxonomy" id="7719"/>
    <lineage>
        <taxon>Eukaryota</taxon>
        <taxon>Metazoa</taxon>
        <taxon>Chordata</taxon>
        <taxon>Tunicata</taxon>
        <taxon>Ascidiacea</taxon>
        <taxon>Phlebobranchia</taxon>
        <taxon>Cionidae</taxon>
        <taxon>Ciona</taxon>
    </lineage>
</organism>
<accession>F6ZFF2</accession>
<dbReference type="Ensembl" id="ENSCINT00000017687.3">
    <property type="protein sequence ID" value="ENSCINP00000017687.3"/>
    <property type="gene ID" value="ENSCING00000008668.3"/>
</dbReference>
<dbReference type="GeneTree" id="ENSGT00530000065239"/>
<comment type="caution">
    <text evidence="1">Lacks conserved residue(s) required for the propagation of feature annotation.</text>
</comment>